<proteinExistence type="inferred from homology"/>
<dbReference type="Gene3D" id="3.40.190.10">
    <property type="entry name" value="Periplasmic binding protein-like II"/>
    <property type="match status" value="2"/>
</dbReference>
<dbReference type="InterPro" id="IPR005119">
    <property type="entry name" value="LysR_subst-bd"/>
</dbReference>
<dbReference type="SUPFAM" id="SSF53850">
    <property type="entry name" value="Periplasmic binding protein-like II"/>
    <property type="match status" value="1"/>
</dbReference>
<dbReference type="PANTHER" id="PTHR30126">
    <property type="entry name" value="HTH-TYPE TRANSCRIPTIONAL REGULATOR"/>
    <property type="match status" value="1"/>
</dbReference>
<keyword evidence="4" id="KW-0804">Transcription</keyword>
<dbReference type="Pfam" id="PF03466">
    <property type="entry name" value="LysR_substrate"/>
    <property type="match status" value="1"/>
</dbReference>
<dbReference type="CDD" id="cd05466">
    <property type="entry name" value="PBP2_LTTR_substrate"/>
    <property type="match status" value="1"/>
</dbReference>
<evidence type="ECO:0000256" key="1">
    <source>
        <dbReference type="ARBA" id="ARBA00009437"/>
    </source>
</evidence>
<keyword evidence="7" id="KW-1185">Reference proteome</keyword>
<dbReference type="Proteomes" id="UP000546173">
    <property type="component" value="Unassembled WGS sequence"/>
</dbReference>
<comment type="similarity">
    <text evidence="1">Belongs to the LysR transcriptional regulatory family.</text>
</comment>
<dbReference type="AlphaFoldDB" id="A0A7X1KVD1"/>
<dbReference type="PROSITE" id="PS50931">
    <property type="entry name" value="HTH_LYSR"/>
    <property type="match status" value="1"/>
</dbReference>
<evidence type="ECO:0000313" key="7">
    <source>
        <dbReference type="Proteomes" id="UP000546173"/>
    </source>
</evidence>
<dbReference type="EMBL" id="JACMYH010000013">
    <property type="protein sequence ID" value="MBC2680789.1"/>
    <property type="molecule type" value="Genomic_DNA"/>
</dbReference>
<dbReference type="InterPro" id="IPR036390">
    <property type="entry name" value="WH_DNA-bd_sf"/>
</dbReference>
<dbReference type="RefSeq" id="WP_185795485.1">
    <property type="nucleotide sequence ID" value="NZ_JACMYH010000013.1"/>
</dbReference>
<dbReference type="Gene3D" id="1.10.10.10">
    <property type="entry name" value="Winged helix-like DNA-binding domain superfamily/Winged helix DNA-binding domain"/>
    <property type="match status" value="1"/>
</dbReference>
<dbReference type="GO" id="GO:0000976">
    <property type="term" value="F:transcription cis-regulatory region binding"/>
    <property type="evidence" value="ECO:0007669"/>
    <property type="project" value="TreeGrafter"/>
</dbReference>
<evidence type="ECO:0000259" key="5">
    <source>
        <dbReference type="PROSITE" id="PS50931"/>
    </source>
</evidence>
<comment type="caution">
    <text evidence="6">The sequence shown here is derived from an EMBL/GenBank/DDBJ whole genome shotgun (WGS) entry which is preliminary data.</text>
</comment>
<keyword evidence="3" id="KW-0238">DNA-binding</keyword>
<dbReference type="InterPro" id="IPR000847">
    <property type="entry name" value="LysR_HTH_N"/>
</dbReference>
<protein>
    <submittedName>
        <fullName evidence="6">LysR family transcriptional regulator</fullName>
    </submittedName>
</protein>
<gene>
    <name evidence="6" type="ORF">H7993_20560</name>
</gene>
<sequence length="288" mass="31246">MDISQLRMLTAIYKAGSIVKAAKSVHCVPSNVTARMKALEAEVGCCLLNRGDKGVELSAAGKHLLMHAEKVLQAFGDAQSCFNDSKTFGGTLKIGGIDSFVSTRLAGIAAAFERDYPQVILEIVTDTWPELVEHVLDGKLDVAVVAMDTVNPRLVSRRLPGDRPVLVYPQTWLQHGPLNLNNRKVLAWPEGCPFHAVAQAWCEESLQGVEWVVCGSWGGILTCVAQGIGMAVVPRGVYCNHRALEGLAVCDALEFDSVDNFLLTHKRTDGHPVREGFVQMLCASVHSN</sequence>
<evidence type="ECO:0000256" key="2">
    <source>
        <dbReference type="ARBA" id="ARBA00023015"/>
    </source>
</evidence>
<name>A0A7X1KVD1_9PSED</name>
<evidence type="ECO:0000313" key="6">
    <source>
        <dbReference type="EMBL" id="MBC2680789.1"/>
    </source>
</evidence>
<dbReference type="SUPFAM" id="SSF46785">
    <property type="entry name" value="Winged helix' DNA-binding domain"/>
    <property type="match status" value="1"/>
</dbReference>
<dbReference type="PANTHER" id="PTHR30126:SF40">
    <property type="entry name" value="HTH-TYPE TRANSCRIPTIONAL REGULATOR GLTR"/>
    <property type="match status" value="1"/>
</dbReference>
<reference evidence="6 7" key="1">
    <citation type="submission" date="2020-08" db="EMBL/GenBank/DDBJ databases">
        <title>Pseudomonas sp. nov.</title>
        <authorList>
            <person name="Gieschler S."/>
            <person name="Fiedler G."/>
            <person name="Brinks E."/>
            <person name="Boehnlein C."/>
            <person name="Franz C.M.A.P."/>
            <person name="Kabisch J."/>
        </authorList>
    </citation>
    <scope>NUCLEOTIDE SEQUENCE [LARGE SCALE GENOMIC DNA]</scope>
    <source>
        <strain evidence="6 7">MBT-2</strain>
    </source>
</reference>
<organism evidence="6 7">
    <name type="scientific">Pseudomonas baltica</name>
    <dbReference type="NCBI Taxonomy" id="2762576"/>
    <lineage>
        <taxon>Bacteria</taxon>
        <taxon>Pseudomonadati</taxon>
        <taxon>Pseudomonadota</taxon>
        <taxon>Gammaproteobacteria</taxon>
        <taxon>Pseudomonadales</taxon>
        <taxon>Pseudomonadaceae</taxon>
        <taxon>Pseudomonas</taxon>
    </lineage>
</organism>
<dbReference type="GO" id="GO:0003700">
    <property type="term" value="F:DNA-binding transcription factor activity"/>
    <property type="evidence" value="ECO:0007669"/>
    <property type="project" value="InterPro"/>
</dbReference>
<dbReference type="Pfam" id="PF00126">
    <property type="entry name" value="HTH_1"/>
    <property type="match status" value="1"/>
</dbReference>
<keyword evidence="2" id="KW-0805">Transcription regulation</keyword>
<accession>A0A7X1KVD1</accession>
<feature type="domain" description="HTH lysR-type" evidence="5">
    <location>
        <begin position="1"/>
        <end position="58"/>
    </location>
</feature>
<evidence type="ECO:0000256" key="3">
    <source>
        <dbReference type="ARBA" id="ARBA00023125"/>
    </source>
</evidence>
<dbReference type="InterPro" id="IPR036388">
    <property type="entry name" value="WH-like_DNA-bd_sf"/>
</dbReference>
<evidence type="ECO:0000256" key="4">
    <source>
        <dbReference type="ARBA" id="ARBA00023163"/>
    </source>
</evidence>